<dbReference type="Proteomes" id="UP001526201">
    <property type="component" value="Unassembled WGS sequence"/>
</dbReference>
<name>A0ABT3CIU0_9MYCO</name>
<feature type="signal peptide" evidence="2">
    <location>
        <begin position="1"/>
        <end position="29"/>
    </location>
</feature>
<accession>A0ABT3CIU0</accession>
<evidence type="ECO:0008006" key="5">
    <source>
        <dbReference type="Google" id="ProtNLM"/>
    </source>
</evidence>
<protein>
    <recommendedName>
        <fullName evidence="5">PE-PGRS family protein</fullName>
    </recommendedName>
</protein>
<feature type="chain" id="PRO_5046781753" description="PE-PGRS family protein" evidence="2">
    <location>
        <begin position="30"/>
        <end position="309"/>
    </location>
</feature>
<keyword evidence="4" id="KW-1185">Reference proteome</keyword>
<reference evidence="3 4" key="1">
    <citation type="journal article" date="2022" name="BMC Genomics">
        <title>Comparative genome analysis of mycobacteria focusing on tRNA and non-coding RNA.</title>
        <authorList>
            <person name="Behra P.R.K."/>
            <person name="Pettersson B.M.F."/>
            <person name="Ramesh M."/>
            <person name="Das S."/>
            <person name="Dasgupta S."/>
            <person name="Kirsebom L.A."/>
        </authorList>
    </citation>
    <scope>NUCLEOTIDE SEQUENCE [LARGE SCALE GENOMIC DNA]</scope>
    <source>
        <strain evidence="3 4">DSM 44078</strain>
    </source>
</reference>
<organism evidence="3 4">
    <name type="scientific">Mycolicibacterium komossense</name>
    <dbReference type="NCBI Taxonomy" id="1779"/>
    <lineage>
        <taxon>Bacteria</taxon>
        <taxon>Bacillati</taxon>
        <taxon>Actinomycetota</taxon>
        <taxon>Actinomycetes</taxon>
        <taxon>Mycobacteriales</taxon>
        <taxon>Mycobacteriaceae</taxon>
        <taxon>Mycolicibacterium</taxon>
    </lineage>
</organism>
<evidence type="ECO:0000256" key="1">
    <source>
        <dbReference type="SAM" id="MobiDB-lite"/>
    </source>
</evidence>
<proteinExistence type="predicted"/>
<feature type="region of interest" description="Disordered" evidence="1">
    <location>
        <begin position="266"/>
        <end position="309"/>
    </location>
</feature>
<dbReference type="RefSeq" id="WP_264070599.1">
    <property type="nucleotide sequence ID" value="NZ_JACKTY010000041.1"/>
</dbReference>
<evidence type="ECO:0000313" key="4">
    <source>
        <dbReference type="Proteomes" id="UP001526201"/>
    </source>
</evidence>
<dbReference type="EMBL" id="JACKTY010000041">
    <property type="protein sequence ID" value="MCV7229375.1"/>
    <property type="molecule type" value="Genomic_DNA"/>
</dbReference>
<evidence type="ECO:0000256" key="2">
    <source>
        <dbReference type="SAM" id="SignalP"/>
    </source>
</evidence>
<keyword evidence="2" id="KW-0732">Signal</keyword>
<sequence>MRALARSSTVIAATGLVVATLAASPPASAPPLQSHDIQLTAATPPGGLITSFLGNQLLYCSLICTSAVQGAVTVTGVALQTPATFLVALQSGDLLKAVGVTAASVTGPAEAAAAGVIFKDGMEVAPRALNAFEVGVVGLLNVVPAAAGGLPGVVTALETARDDTFTALNLPVAPNPTPTVMAHGVLQVAVIGAINVGAAVIFPALNDVLLGAFQVPDAVARTLALTGDPVKAVGAGVAVATTVVHDAGTVIARAVDTAVTSVRAASDQSVPTTEHAVSPKAQKTALSVTKNATAHPHRQHVSTAKHPGH</sequence>
<comment type="caution">
    <text evidence="3">The sequence shown here is derived from an EMBL/GenBank/DDBJ whole genome shotgun (WGS) entry which is preliminary data.</text>
</comment>
<evidence type="ECO:0000313" key="3">
    <source>
        <dbReference type="EMBL" id="MCV7229375.1"/>
    </source>
</evidence>
<gene>
    <name evidence="3" type="ORF">H7J73_25520</name>
</gene>